<evidence type="ECO:0000313" key="1">
    <source>
        <dbReference type="EMBL" id="KAF2465797.1"/>
    </source>
</evidence>
<accession>A0ACB6QFX3</accession>
<organism evidence="1 2">
    <name type="scientific">Lindgomyces ingoldianus</name>
    <dbReference type="NCBI Taxonomy" id="673940"/>
    <lineage>
        <taxon>Eukaryota</taxon>
        <taxon>Fungi</taxon>
        <taxon>Dikarya</taxon>
        <taxon>Ascomycota</taxon>
        <taxon>Pezizomycotina</taxon>
        <taxon>Dothideomycetes</taxon>
        <taxon>Pleosporomycetidae</taxon>
        <taxon>Pleosporales</taxon>
        <taxon>Lindgomycetaceae</taxon>
        <taxon>Lindgomyces</taxon>
    </lineage>
</organism>
<proteinExistence type="predicted"/>
<protein>
    <submittedName>
        <fullName evidence="1">NAD(P)-binding protein</fullName>
    </submittedName>
</protein>
<reference evidence="1" key="1">
    <citation type="journal article" date="2020" name="Stud. Mycol.">
        <title>101 Dothideomycetes genomes: a test case for predicting lifestyles and emergence of pathogens.</title>
        <authorList>
            <person name="Haridas S."/>
            <person name="Albert R."/>
            <person name="Binder M."/>
            <person name="Bloem J."/>
            <person name="Labutti K."/>
            <person name="Salamov A."/>
            <person name="Andreopoulos B."/>
            <person name="Baker S."/>
            <person name="Barry K."/>
            <person name="Bills G."/>
            <person name="Bluhm B."/>
            <person name="Cannon C."/>
            <person name="Castanera R."/>
            <person name="Culley D."/>
            <person name="Daum C."/>
            <person name="Ezra D."/>
            <person name="Gonzalez J."/>
            <person name="Henrissat B."/>
            <person name="Kuo A."/>
            <person name="Liang C."/>
            <person name="Lipzen A."/>
            <person name="Lutzoni F."/>
            <person name="Magnuson J."/>
            <person name="Mondo S."/>
            <person name="Nolan M."/>
            <person name="Ohm R."/>
            <person name="Pangilinan J."/>
            <person name="Park H.-J."/>
            <person name="Ramirez L."/>
            <person name="Alfaro M."/>
            <person name="Sun H."/>
            <person name="Tritt A."/>
            <person name="Yoshinaga Y."/>
            <person name="Zwiers L.-H."/>
            <person name="Turgeon B."/>
            <person name="Goodwin S."/>
            <person name="Spatafora J."/>
            <person name="Crous P."/>
            <person name="Grigoriev I."/>
        </authorList>
    </citation>
    <scope>NUCLEOTIDE SEQUENCE</scope>
    <source>
        <strain evidence="1">ATCC 200398</strain>
    </source>
</reference>
<dbReference type="EMBL" id="MU003528">
    <property type="protein sequence ID" value="KAF2465797.1"/>
    <property type="molecule type" value="Genomic_DNA"/>
</dbReference>
<dbReference type="Proteomes" id="UP000799755">
    <property type="component" value="Unassembled WGS sequence"/>
</dbReference>
<sequence length="333" mass="36194">MTKLITIFGATGAQGSSVLNSLASNTSHPFTLRGITRNPSSSSAQKLAASGVDVVKADGWDKDSLISAFKGSWGVFVNTNSDDAVFENPDEKKTEFDLGKIIVDAAAEAGVQHFVYSGMASAKETSKGKVSVDAFDHKHAIAVYAQSLKTFKTVATPSAGWYLENFLLEDMAPIFGGFPFIPSENGTLVFRSPRWGGKEDVPFIAVGDDFGDIVHGIFLEPEKWNEALVQGVSDVRSFQDVAAAYEKATGKKTAFEEISKWEDLEVYGIRALETVKGMFGFCQESGGRYYGVENEKATAAQLKKRAAEARGQTGEETKLMTLEKWFERGFGQK</sequence>
<evidence type="ECO:0000313" key="2">
    <source>
        <dbReference type="Proteomes" id="UP000799755"/>
    </source>
</evidence>
<comment type="caution">
    <text evidence="1">The sequence shown here is derived from an EMBL/GenBank/DDBJ whole genome shotgun (WGS) entry which is preliminary data.</text>
</comment>
<name>A0ACB6QFX3_9PLEO</name>
<keyword evidence="2" id="KW-1185">Reference proteome</keyword>
<gene>
    <name evidence="1" type="ORF">BDR25DRAFT_294840</name>
</gene>